<keyword evidence="3" id="KW-1185">Reference proteome</keyword>
<feature type="transmembrane region" description="Helical" evidence="1">
    <location>
        <begin position="50"/>
        <end position="68"/>
    </location>
</feature>
<feature type="transmembrane region" description="Helical" evidence="1">
    <location>
        <begin position="7"/>
        <end position="30"/>
    </location>
</feature>
<dbReference type="EMBL" id="CP088295">
    <property type="protein sequence ID" value="UUY05683.1"/>
    <property type="molecule type" value="Genomic_DNA"/>
</dbReference>
<dbReference type="RefSeq" id="WP_353866128.1">
    <property type="nucleotide sequence ID" value="NZ_CP088295.1"/>
</dbReference>
<name>A0ABY5PLX9_9ACTN</name>
<reference evidence="3" key="1">
    <citation type="submission" date="2021-11" db="EMBL/GenBank/DDBJ databases">
        <title>Cultivation dependent microbiological survey of springs from the worlds oldest radium mine currently devoted to the extraction of radon-saturated water.</title>
        <authorList>
            <person name="Kapinusova G."/>
            <person name="Smrhova T."/>
            <person name="Strejcek M."/>
            <person name="Suman J."/>
            <person name="Jani K."/>
            <person name="Pajer P."/>
            <person name="Uhlik O."/>
        </authorList>
    </citation>
    <scope>NUCLEOTIDE SEQUENCE [LARGE SCALE GENOMIC DNA]</scope>
    <source>
        <strain evidence="3">J379</strain>
    </source>
</reference>
<evidence type="ECO:0000313" key="2">
    <source>
        <dbReference type="EMBL" id="UUY05683.1"/>
    </source>
</evidence>
<sequence>MGSAERLIAAAVLGSVVAYGATFLAIRLAGQFDFYDRPSASKAHGVPTPYLGGLAVTASFVVVMLLLARRT</sequence>
<proteinExistence type="predicted"/>
<keyword evidence="1" id="KW-1133">Transmembrane helix</keyword>
<protein>
    <submittedName>
        <fullName evidence="2">Uncharacterized protein</fullName>
    </submittedName>
</protein>
<evidence type="ECO:0000313" key="3">
    <source>
        <dbReference type="Proteomes" id="UP001058860"/>
    </source>
</evidence>
<keyword evidence="1" id="KW-0472">Membrane</keyword>
<keyword evidence="1" id="KW-0812">Transmembrane</keyword>
<organism evidence="2 3">
    <name type="scientific">Svornostia abyssi</name>
    <dbReference type="NCBI Taxonomy" id="2898438"/>
    <lineage>
        <taxon>Bacteria</taxon>
        <taxon>Bacillati</taxon>
        <taxon>Actinomycetota</taxon>
        <taxon>Thermoleophilia</taxon>
        <taxon>Solirubrobacterales</taxon>
        <taxon>Baekduiaceae</taxon>
        <taxon>Svornostia</taxon>
    </lineage>
</organism>
<gene>
    <name evidence="2" type="ORF">LRS13_09235</name>
</gene>
<accession>A0ABY5PLX9</accession>
<dbReference type="Proteomes" id="UP001058860">
    <property type="component" value="Chromosome"/>
</dbReference>
<evidence type="ECO:0000256" key="1">
    <source>
        <dbReference type="SAM" id="Phobius"/>
    </source>
</evidence>